<keyword evidence="1" id="KW-0812">Transmembrane</keyword>
<proteinExistence type="predicted"/>
<keyword evidence="4" id="KW-1185">Reference proteome</keyword>
<dbReference type="RefSeq" id="WP_123713991.1">
    <property type="nucleotide sequence ID" value="NZ_RKHR01000008.1"/>
</dbReference>
<evidence type="ECO:0000313" key="3">
    <source>
        <dbReference type="EMBL" id="ROR97999.1"/>
    </source>
</evidence>
<evidence type="ECO:0000256" key="1">
    <source>
        <dbReference type="SAM" id="Phobius"/>
    </source>
</evidence>
<reference evidence="3 4" key="1">
    <citation type="submission" date="2018-11" db="EMBL/GenBank/DDBJ databases">
        <title>Genomic Encyclopedia of Type Strains, Phase IV (KMG-IV): sequencing the most valuable type-strain genomes for metagenomic binning, comparative biology and taxonomic classification.</title>
        <authorList>
            <person name="Goeker M."/>
        </authorList>
    </citation>
    <scope>NUCLEOTIDE SEQUENCE [LARGE SCALE GENOMIC DNA]</scope>
    <source>
        <strain evidence="3 4">DSM 100316</strain>
    </source>
</reference>
<dbReference type="InterPro" id="IPR021994">
    <property type="entry name" value="DUF3592"/>
</dbReference>
<keyword evidence="1" id="KW-1133">Transmembrane helix</keyword>
<sequence length="154" mass="17708">MRTISDVFLIVFVVGLWLFISEASTGAPTRLIDYYAGDYSSTTDGHIFQSRVKNTRLLKTRRGYKYDIQYNFVLSGKSYYSHRVNFLSSNWRVAIETVNKYPKGSKVKVYYDKSNPNYSTLEITELSYQAWGQVFAAVILAIISITLLPLSLFR</sequence>
<organism evidence="3 4">
    <name type="scientific">Sinobacterium caligoides</name>
    <dbReference type="NCBI Taxonomy" id="933926"/>
    <lineage>
        <taxon>Bacteria</taxon>
        <taxon>Pseudomonadati</taxon>
        <taxon>Pseudomonadota</taxon>
        <taxon>Gammaproteobacteria</taxon>
        <taxon>Cellvibrionales</taxon>
        <taxon>Spongiibacteraceae</taxon>
        <taxon>Sinobacterium</taxon>
    </lineage>
</organism>
<evidence type="ECO:0000313" key="4">
    <source>
        <dbReference type="Proteomes" id="UP000275394"/>
    </source>
</evidence>
<comment type="caution">
    <text evidence="3">The sequence shown here is derived from an EMBL/GenBank/DDBJ whole genome shotgun (WGS) entry which is preliminary data.</text>
</comment>
<gene>
    <name evidence="3" type="ORF">EDC56_3668</name>
</gene>
<dbReference type="AlphaFoldDB" id="A0A3N2DDY1"/>
<protein>
    <submittedName>
        <fullName evidence="3">Uncharacterized protein DUF3592</fullName>
    </submittedName>
</protein>
<dbReference type="Pfam" id="PF12158">
    <property type="entry name" value="DUF3592"/>
    <property type="match status" value="1"/>
</dbReference>
<name>A0A3N2DDY1_9GAMM</name>
<keyword evidence="1" id="KW-0472">Membrane</keyword>
<feature type="domain" description="DUF3592" evidence="2">
    <location>
        <begin position="43"/>
        <end position="122"/>
    </location>
</feature>
<evidence type="ECO:0000259" key="2">
    <source>
        <dbReference type="Pfam" id="PF12158"/>
    </source>
</evidence>
<dbReference type="EMBL" id="RKHR01000008">
    <property type="protein sequence ID" value="ROR97999.1"/>
    <property type="molecule type" value="Genomic_DNA"/>
</dbReference>
<dbReference type="Proteomes" id="UP000275394">
    <property type="component" value="Unassembled WGS sequence"/>
</dbReference>
<accession>A0A3N2DDY1</accession>
<feature type="transmembrane region" description="Helical" evidence="1">
    <location>
        <begin position="130"/>
        <end position="153"/>
    </location>
</feature>